<protein>
    <submittedName>
        <fullName evidence="1">Uncharacterized protein</fullName>
    </submittedName>
</protein>
<dbReference type="InterPro" id="IPR052055">
    <property type="entry name" value="Hepadnavirus_pol/RT"/>
</dbReference>
<name>A0A5J4VBY8_9EUKA</name>
<evidence type="ECO:0000313" key="1">
    <source>
        <dbReference type="EMBL" id="KAA6380043.1"/>
    </source>
</evidence>
<dbReference type="CDD" id="cd09275">
    <property type="entry name" value="RNase_HI_RT_DIRS1"/>
    <property type="match status" value="1"/>
</dbReference>
<dbReference type="EMBL" id="SNRW01008132">
    <property type="protein sequence ID" value="KAA6380043.1"/>
    <property type="molecule type" value="Genomic_DNA"/>
</dbReference>
<sequence length="218" mass="25252">MMQALNDQFNLKYKNKYMKIRQLAALIGRFNFRLSKIIDVSLYLVELDKAKIQALKSKSWEETMKGNKGEIRELKWQIRRIADIQPELLIIKIITYMITTDASSQGCGATLIYANQTDLIQHNCCIEQEAEITSNAKEIKAIYNTLFHFEQIFKKMQYQAILIRSDNTSALYDIAKLKAKESLTERIKQVLYLVKRLKLQITTIHIPGKLNSATNPFS</sequence>
<proteinExistence type="predicted"/>
<organism evidence="1 2">
    <name type="scientific">Streblomastix strix</name>
    <dbReference type="NCBI Taxonomy" id="222440"/>
    <lineage>
        <taxon>Eukaryota</taxon>
        <taxon>Metamonada</taxon>
        <taxon>Preaxostyla</taxon>
        <taxon>Oxymonadida</taxon>
        <taxon>Streblomastigidae</taxon>
        <taxon>Streblomastix</taxon>
    </lineage>
</organism>
<dbReference type="PANTHER" id="PTHR33050">
    <property type="entry name" value="REVERSE TRANSCRIPTASE DOMAIN-CONTAINING PROTEIN"/>
    <property type="match status" value="1"/>
</dbReference>
<reference evidence="1 2" key="1">
    <citation type="submission" date="2019-03" db="EMBL/GenBank/DDBJ databases">
        <title>Single cell metagenomics reveals metabolic interactions within the superorganism composed of flagellate Streblomastix strix and complex community of Bacteroidetes bacteria on its surface.</title>
        <authorList>
            <person name="Treitli S.C."/>
            <person name="Kolisko M."/>
            <person name="Husnik F."/>
            <person name="Keeling P."/>
            <person name="Hampl V."/>
        </authorList>
    </citation>
    <scope>NUCLEOTIDE SEQUENCE [LARGE SCALE GENOMIC DNA]</scope>
    <source>
        <strain evidence="1">ST1C</strain>
    </source>
</reference>
<dbReference type="AlphaFoldDB" id="A0A5J4VBY8"/>
<comment type="caution">
    <text evidence="1">The sequence shown here is derived from an EMBL/GenBank/DDBJ whole genome shotgun (WGS) entry which is preliminary data.</text>
</comment>
<dbReference type="Proteomes" id="UP000324800">
    <property type="component" value="Unassembled WGS sequence"/>
</dbReference>
<accession>A0A5J4VBY8</accession>
<evidence type="ECO:0000313" key="2">
    <source>
        <dbReference type="Proteomes" id="UP000324800"/>
    </source>
</evidence>
<gene>
    <name evidence="1" type="ORF">EZS28_024433</name>
</gene>
<dbReference type="PANTHER" id="PTHR33050:SF7">
    <property type="entry name" value="RIBONUCLEASE H"/>
    <property type="match status" value="1"/>
</dbReference>